<evidence type="ECO:0000256" key="4">
    <source>
        <dbReference type="ARBA" id="ARBA00022642"/>
    </source>
</evidence>
<dbReference type="InterPro" id="IPR005248">
    <property type="entry name" value="NadD/NMNAT"/>
</dbReference>
<dbReference type="GO" id="GO:0009435">
    <property type="term" value="P:NAD+ biosynthetic process"/>
    <property type="evidence" value="ECO:0007669"/>
    <property type="project" value="UniProtKB-UniRule"/>
</dbReference>
<reference evidence="14 15" key="1">
    <citation type="submission" date="2016-10" db="EMBL/GenBank/DDBJ databases">
        <authorList>
            <person name="de Groot N.N."/>
        </authorList>
    </citation>
    <scope>NUCLEOTIDE SEQUENCE [LARGE SCALE GENOMIC DNA]</scope>
    <source>
        <strain evidence="14 15">DSM 25584</strain>
    </source>
</reference>
<keyword evidence="7 11" id="KW-0547">Nucleotide-binding</keyword>
<evidence type="ECO:0000313" key="15">
    <source>
        <dbReference type="Proteomes" id="UP000199415"/>
    </source>
</evidence>
<organism evidence="14 15">
    <name type="scientific">Limimonas halophila</name>
    <dbReference type="NCBI Taxonomy" id="1082479"/>
    <lineage>
        <taxon>Bacteria</taxon>
        <taxon>Pseudomonadati</taxon>
        <taxon>Pseudomonadota</taxon>
        <taxon>Alphaproteobacteria</taxon>
        <taxon>Rhodospirillales</taxon>
        <taxon>Rhodovibrionaceae</taxon>
        <taxon>Limimonas</taxon>
    </lineage>
</organism>
<dbReference type="HAMAP" id="MF_00244">
    <property type="entry name" value="NaMN_adenylyltr"/>
    <property type="match status" value="1"/>
</dbReference>
<feature type="domain" description="Cytidyltransferase-like" evidence="13">
    <location>
        <begin position="58"/>
        <end position="239"/>
    </location>
</feature>
<keyword evidence="5 11" id="KW-0808">Transferase</keyword>
<dbReference type="InterPro" id="IPR004821">
    <property type="entry name" value="Cyt_trans-like"/>
</dbReference>
<comment type="function">
    <text evidence="1 11">Catalyzes the reversible adenylation of nicotinate mononucleotide (NaMN) to nicotinic acid adenine dinucleotide (NaAD).</text>
</comment>
<dbReference type="AlphaFoldDB" id="A0A1G7TIE8"/>
<comment type="catalytic activity">
    <reaction evidence="10 11">
        <text>nicotinate beta-D-ribonucleotide + ATP + H(+) = deamido-NAD(+) + diphosphate</text>
        <dbReference type="Rhea" id="RHEA:22860"/>
        <dbReference type="ChEBI" id="CHEBI:15378"/>
        <dbReference type="ChEBI" id="CHEBI:30616"/>
        <dbReference type="ChEBI" id="CHEBI:33019"/>
        <dbReference type="ChEBI" id="CHEBI:57502"/>
        <dbReference type="ChEBI" id="CHEBI:58437"/>
        <dbReference type="EC" id="2.7.7.18"/>
    </reaction>
</comment>
<evidence type="ECO:0000256" key="3">
    <source>
        <dbReference type="ARBA" id="ARBA00009014"/>
    </source>
</evidence>
<evidence type="ECO:0000256" key="6">
    <source>
        <dbReference type="ARBA" id="ARBA00022695"/>
    </source>
</evidence>
<dbReference type="UniPathway" id="UPA00253">
    <property type="reaction ID" value="UER00332"/>
</dbReference>
<comment type="pathway">
    <text evidence="2 11">Cofactor biosynthesis; NAD(+) biosynthesis; deamido-NAD(+) from nicotinate D-ribonucleotide: step 1/1.</text>
</comment>
<evidence type="ECO:0000256" key="1">
    <source>
        <dbReference type="ARBA" id="ARBA00002324"/>
    </source>
</evidence>
<dbReference type="NCBIfam" id="NF000845">
    <property type="entry name" value="PRK00071.2-4"/>
    <property type="match status" value="1"/>
</dbReference>
<keyword evidence="9 11" id="KW-0520">NAD</keyword>
<evidence type="ECO:0000256" key="5">
    <source>
        <dbReference type="ARBA" id="ARBA00022679"/>
    </source>
</evidence>
<dbReference type="NCBIfam" id="NF000843">
    <property type="entry name" value="PRK00071.2-2"/>
    <property type="match status" value="1"/>
</dbReference>
<dbReference type="Proteomes" id="UP000199415">
    <property type="component" value="Unassembled WGS sequence"/>
</dbReference>
<evidence type="ECO:0000313" key="14">
    <source>
        <dbReference type="EMBL" id="SDG35103.1"/>
    </source>
</evidence>
<dbReference type="Pfam" id="PF01467">
    <property type="entry name" value="CTP_transf_like"/>
    <property type="match status" value="1"/>
</dbReference>
<keyword evidence="15" id="KW-1185">Reference proteome</keyword>
<dbReference type="GO" id="GO:0004515">
    <property type="term" value="F:nicotinate-nucleotide adenylyltransferase activity"/>
    <property type="evidence" value="ECO:0007669"/>
    <property type="project" value="UniProtKB-UniRule"/>
</dbReference>
<evidence type="ECO:0000259" key="13">
    <source>
        <dbReference type="Pfam" id="PF01467"/>
    </source>
</evidence>
<gene>
    <name evidence="11" type="primary">nadD</name>
    <name evidence="14" type="ORF">SAMN05216241_109100</name>
</gene>
<dbReference type="Gene3D" id="3.40.50.620">
    <property type="entry name" value="HUPs"/>
    <property type="match status" value="1"/>
</dbReference>
<name>A0A1G7TIE8_9PROT</name>
<dbReference type="PANTHER" id="PTHR39321">
    <property type="entry name" value="NICOTINATE-NUCLEOTIDE ADENYLYLTRANSFERASE-RELATED"/>
    <property type="match status" value="1"/>
</dbReference>
<evidence type="ECO:0000256" key="8">
    <source>
        <dbReference type="ARBA" id="ARBA00022840"/>
    </source>
</evidence>
<evidence type="ECO:0000256" key="9">
    <source>
        <dbReference type="ARBA" id="ARBA00023027"/>
    </source>
</evidence>
<keyword evidence="6 11" id="KW-0548">Nucleotidyltransferase</keyword>
<dbReference type="GO" id="GO:0005524">
    <property type="term" value="F:ATP binding"/>
    <property type="evidence" value="ECO:0007669"/>
    <property type="project" value="UniProtKB-KW"/>
</dbReference>
<dbReference type="CDD" id="cd02165">
    <property type="entry name" value="NMNAT"/>
    <property type="match status" value="1"/>
</dbReference>
<dbReference type="SUPFAM" id="SSF52374">
    <property type="entry name" value="Nucleotidylyl transferase"/>
    <property type="match status" value="1"/>
</dbReference>
<keyword evidence="4 11" id="KW-0662">Pyridine nucleotide biosynthesis</keyword>
<evidence type="ECO:0000256" key="10">
    <source>
        <dbReference type="ARBA" id="ARBA00048721"/>
    </source>
</evidence>
<protein>
    <recommendedName>
        <fullName evidence="11">Probable nicotinate-nucleotide adenylyltransferase</fullName>
        <ecNumber evidence="11">2.7.7.18</ecNumber>
    </recommendedName>
    <alternativeName>
        <fullName evidence="11">Deamido-NAD(+) diphosphorylase</fullName>
    </alternativeName>
    <alternativeName>
        <fullName evidence="11">Deamido-NAD(+) pyrophosphorylase</fullName>
    </alternativeName>
    <alternativeName>
        <fullName evidence="11">Nicotinate mononucleotide adenylyltransferase</fullName>
        <shortName evidence="11">NaMN adenylyltransferase</shortName>
    </alternativeName>
</protein>
<evidence type="ECO:0000256" key="11">
    <source>
        <dbReference type="HAMAP-Rule" id="MF_00244"/>
    </source>
</evidence>
<dbReference type="EC" id="2.7.7.18" evidence="11"/>
<dbReference type="NCBIfam" id="TIGR00482">
    <property type="entry name" value="nicotinate (nicotinamide) nucleotide adenylyltransferase"/>
    <property type="match status" value="1"/>
</dbReference>
<dbReference type="RefSeq" id="WP_342670369.1">
    <property type="nucleotide sequence ID" value="NZ_FNCE01000009.1"/>
</dbReference>
<evidence type="ECO:0000256" key="2">
    <source>
        <dbReference type="ARBA" id="ARBA00005019"/>
    </source>
</evidence>
<dbReference type="STRING" id="1082479.SAMN05216241_109100"/>
<dbReference type="PANTHER" id="PTHR39321:SF3">
    <property type="entry name" value="PHOSPHOPANTETHEINE ADENYLYLTRANSFERASE"/>
    <property type="match status" value="1"/>
</dbReference>
<evidence type="ECO:0000256" key="12">
    <source>
        <dbReference type="SAM" id="MobiDB-lite"/>
    </source>
</evidence>
<comment type="similarity">
    <text evidence="3 11">Belongs to the NadD family.</text>
</comment>
<feature type="compositionally biased region" description="Polar residues" evidence="12">
    <location>
        <begin position="1"/>
        <end position="11"/>
    </location>
</feature>
<dbReference type="EMBL" id="FNCE01000009">
    <property type="protein sequence ID" value="SDG35103.1"/>
    <property type="molecule type" value="Genomic_DNA"/>
</dbReference>
<keyword evidence="8 11" id="KW-0067">ATP-binding</keyword>
<dbReference type="InterPro" id="IPR014729">
    <property type="entry name" value="Rossmann-like_a/b/a_fold"/>
</dbReference>
<accession>A0A1G7TIE8</accession>
<sequence length="258" mass="28653">MPAPTSASSPHQPTPPDRPRSAWTAAGPSSLSRKPATTRRLGAALGGALPSRGQRIGLLGGSFNPAHGGHRTISEEALRRLELDAVWWLVSPQNPLKPKAGMAPLAARVASAQRVVGDHPRIRVTTLEDALGTLYTLDTLNAVTRRMPGVRFVWLMGADNLFQIDRWAHWERIFERVPVAVFNRPHYSQTVRSAKAAHRFRRVRLPERTAARLAETPPPAWVFLHQPQDPRSATAIRARQREAETVRSWPRRCAQTPS</sequence>
<evidence type="ECO:0000256" key="7">
    <source>
        <dbReference type="ARBA" id="ARBA00022741"/>
    </source>
</evidence>
<feature type="region of interest" description="Disordered" evidence="12">
    <location>
        <begin position="1"/>
        <end position="36"/>
    </location>
</feature>
<proteinExistence type="inferred from homology"/>